<evidence type="ECO:0000256" key="1">
    <source>
        <dbReference type="SAM" id="Phobius"/>
    </source>
</evidence>
<feature type="transmembrane region" description="Helical" evidence="1">
    <location>
        <begin position="52"/>
        <end position="69"/>
    </location>
</feature>
<keyword evidence="1" id="KW-0472">Membrane</keyword>
<keyword evidence="1" id="KW-1133">Transmembrane helix</keyword>
<dbReference type="EMBL" id="CABEEP010000001">
    <property type="protein sequence ID" value="VTQ65602.1"/>
    <property type="molecule type" value="Genomic_DNA"/>
</dbReference>
<dbReference type="NCBIfam" id="NF033634">
    <property type="entry name" value="SLATT_1"/>
    <property type="match status" value="1"/>
</dbReference>
<accession>A0A1V8XDG9</accession>
<organism evidence="2 4">
    <name type="scientific">Enterococcus hirae</name>
    <dbReference type="NCBI Taxonomy" id="1354"/>
    <lineage>
        <taxon>Bacteria</taxon>
        <taxon>Bacillati</taxon>
        <taxon>Bacillota</taxon>
        <taxon>Bacilli</taxon>
        <taxon>Lactobacillales</taxon>
        <taxon>Enterococcaceae</taxon>
        <taxon>Enterococcus</taxon>
    </lineage>
</organism>
<protein>
    <submittedName>
        <fullName evidence="2">Uncharacterized protein</fullName>
    </submittedName>
</protein>
<dbReference type="RefSeq" id="WP_010718761.1">
    <property type="nucleotide sequence ID" value="NZ_AP027299.1"/>
</dbReference>
<evidence type="ECO:0000313" key="4">
    <source>
        <dbReference type="Proteomes" id="UP000253498"/>
    </source>
</evidence>
<keyword evidence="1" id="KW-0812">Transmembrane</keyword>
<reference evidence="3 5" key="2">
    <citation type="submission" date="2019-05" db="EMBL/GenBank/DDBJ databases">
        <authorList>
            <consortium name="Pathogen Informatics"/>
        </authorList>
    </citation>
    <scope>NUCLEOTIDE SEQUENCE [LARGE SCALE GENOMIC DNA]</scope>
    <source>
        <strain evidence="3 5">NCTC12204</strain>
    </source>
</reference>
<evidence type="ECO:0000313" key="3">
    <source>
        <dbReference type="EMBL" id="VTQ65602.1"/>
    </source>
</evidence>
<name>A0A1V8XDG9_ENTHR</name>
<dbReference type="AlphaFoldDB" id="A0A1V8XDG9"/>
<reference evidence="2 4" key="1">
    <citation type="submission" date="2015-06" db="EMBL/GenBank/DDBJ databases">
        <title>The Genome Sequence of Enterococcus hirae 88EA1.</title>
        <authorList>
            <consortium name="The Broad Institute Genomics Platform"/>
            <consortium name="The Broad Institute Genome Sequencing Center for Infectious Disease"/>
            <person name="Earl A.M."/>
            <person name="Van Tyne D."/>
            <person name="Lebreton F."/>
            <person name="Saavedra J.T."/>
            <person name="Gilmore M.S."/>
            <person name="Manson McGuire A."/>
            <person name="Clock S."/>
            <person name="Crupain M."/>
            <person name="Rangan U."/>
            <person name="Young S."/>
            <person name="Abouelleil A."/>
            <person name="Cao P."/>
            <person name="Chapman S.B."/>
            <person name="Griggs A."/>
            <person name="Priest M."/>
            <person name="Shea T."/>
            <person name="Wortman J."/>
            <person name="Nusbaum C."/>
            <person name="Birren B."/>
        </authorList>
    </citation>
    <scope>NUCLEOTIDE SEQUENCE [LARGE SCALE GENOMIC DNA]</scope>
    <source>
        <strain evidence="2 4">88EA1</strain>
    </source>
</reference>
<gene>
    <name evidence="2" type="ORF">EB03_01172</name>
    <name evidence="3" type="ORF">NCTC12204_01751</name>
</gene>
<dbReference type="EMBL" id="LESJ01000004">
    <property type="protein sequence ID" value="RBT69501.1"/>
    <property type="molecule type" value="Genomic_DNA"/>
</dbReference>
<dbReference type="Proteomes" id="UP000352698">
    <property type="component" value="Unassembled WGS sequence"/>
</dbReference>
<comment type="caution">
    <text evidence="2">The sequence shown here is derived from an EMBL/GenBank/DDBJ whole genome shotgun (WGS) entry which is preliminary data.</text>
</comment>
<dbReference type="Proteomes" id="UP000253498">
    <property type="component" value="Unassembled WGS sequence"/>
</dbReference>
<dbReference type="Pfam" id="PF14015">
    <property type="entry name" value="DUF4231"/>
    <property type="match status" value="1"/>
</dbReference>
<feature type="transmembrane region" description="Helical" evidence="1">
    <location>
        <begin position="27"/>
        <end position="46"/>
    </location>
</feature>
<proteinExistence type="predicted"/>
<sequence length="137" mass="15325">MDQKAFIESIDSTINKLKKDIQSYNRIIGIGNIIKIVLSAAIPILIHEASDHKSLLLVVSIASAIITIIQSGMSAFNYQNKVQTATQVLMKIENEKLLYVTKTSPYDKTDEENFHLIVSTLQTELNDIISDFNQVSN</sequence>
<dbReference type="InterPro" id="IPR025325">
    <property type="entry name" value="DUF4231"/>
</dbReference>
<dbReference type="GeneID" id="56787216"/>
<evidence type="ECO:0000313" key="2">
    <source>
        <dbReference type="EMBL" id="RBT69501.1"/>
    </source>
</evidence>
<evidence type="ECO:0000313" key="5">
    <source>
        <dbReference type="Proteomes" id="UP000352698"/>
    </source>
</evidence>